<reference evidence="10" key="1">
    <citation type="submission" date="2018-02" db="EMBL/GenBank/DDBJ databases">
        <authorList>
            <person name="Hausmann B."/>
        </authorList>
    </citation>
    <scope>NUCLEOTIDE SEQUENCE [LARGE SCALE GENOMIC DNA]</scope>
    <source>
        <strain evidence="10">Peat soil MAG SbA1</strain>
    </source>
</reference>
<dbReference type="Gene3D" id="3.30.240.20">
    <property type="entry name" value="bsu07140 like domains"/>
    <property type="match status" value="1"/>
</dbReference>
<dbReference type="InterPro" id="IPR023090">
    <property type="entry name" value="UPF0702_alpha/beta_dom_sf"/>
</dbReference>
<keyword evidence="6 7" id="KW-0472">Membrane</keyword>
<protein>
    <recommendedName>
        <fullName evidence="8">YetF C-terminal domain-containing protein</fullName>
    </recommendedName>
</protein>
<evidence type="ECO:0000256" key="4">
    <source>
        <dbReference type="ARBA" id="ARBA00022692"/>
    </source>
</evidence>
<dbReference type="Pfam" id="PF04239">
    <property type="entry name" value="DUF421"/>
    <property type="match status" value="1"/>
</dbReference>
<name>A0A2U3L4T7_9BACT</name>
<keyword evidence="4 7" id="KW-0812">Transmembrane</keyword>
<dbReference type="Proteomes" id="UP000238701">
    <property type="component" value="Unassembled WGS sequence"/>
</dbReference>
<organism evidence="9 10">
    <name type="scientific">Candidatus Sulfotelmatobacter kueseliae</name>
    <dbReference type="NCBI Taxonomy" id="2042962"/>
    <lineage>
        <taxon>Bacteria</taxon>
        <taxon>Pseudomonadati</taxon>
        <taxon>Acidobacteriota</taxon>
        <taxon>Terriglobia</taxon>
        <taxon>Terriglobales</taxon>
        <taxon>Candidatus Korobacteraceae</taxon>
        <taxon>Candidatus Sulfotelmatobacter</taxon>
    </lineage>
</organism>
<sequence length="168" mass="18299">MLAQIVLRTGVIYLLVLIGVRLSGKREVGQMTPFDLTLLLLLSNSVQNAMTGPDTSLAGGAVAAATLLIMNFVVANVSGRSRKMRRLIEGQPSLLVHDGKVIESHMARERVSMDELNRALREHGISGCDQVALAVLEVDGSISCLKYDEIKPDANTHLARRKGIQRKQ</sequence>
<evidence type="ECO:0000256" key="3">
    <source>
        <dbReference type="ARBA" id="ARBA00022475"/>
    </source>
</evidence>
<keyword evidence="5 7" id="KW-1133">Transmembrane helix</keyword>
<evidence type="ECO:0000256" key="7">
    <source>
        <dbReference type="SAM" id="Phobius"/>
    </source>
</evidence>
<dbReference type="PANTHER" id="PTHR34582:SF6">
    <property type="entry name" value="UPF0702 TRANSMEMBRANE PROTEIN YCAP"/>
    <property type="match status" value="1"/>
</dbReference>
<evidence type="ECO:0000256" key="5">
    <source>
        <dbReference type="ARBA" id="ARBA00022989"/>
    </source>
</evidence>
<dbReference type="AlphaFoldDB" id="A0A2U3L4T7"/>
<evidence type="ECO:0000256" key="1">
    <source>
        <dbReference type="ARBA" id="ARBA00004651"/>
    </source>
</evidence>
<gene>
    <name evidence="9" type="ORF">SBA1_690019</name>
</gene>
<dbReference type="GO" id="GO:0005886">
    <property type="term" value="C:plasma membrane"/>
    <property type="evidence" value="ECO:0007669"/>
    <property type="project" value="UniProtKB-SubCell"/>
</dbReference>
<evidence type="ECO:0000256" key="6">
    <source>
        <dbReference type="ARBA" id="ARBA00023136"/>
    </source>
</evidence>
<evidence type="ECO:0000313" key="9">
    <source>
        <dbReference type="EMBL" id="SPF46922.1"/>
    </source>
</evidence>
<comment type="subcellular location">
    <subcellularLocation>
        <location evidence="1">Cell membrane</location>
        <topology evidence="1">Multi-pass membrane protein</topology>
    </subcellularLocation>
</comment>
<feature type="transmembrane region" description="Helical" evidence="7">
    <location>
        <begin position="6"/>
        <end position="22"/>
    </location>
</feature>
<keyword evidence="3" id="KW-1003">Cell membrane</keyword>
<evidence type="ECO:0000313" key="10">
    <source>
        <dbReference type="Proteomes" id="UP000238701"/>
    </source>
</evidence>
<dbReference type="InterPro" id="IPR007353">
    <property type="entry name" value="DUF421"/>
</dbReference>
<evidence type="ECO:0000256" key="2">
    <source>
        <dbReference type="ARBA" id="ARBA00006448"/>
    </source>
</evidence>
<feature type="transmembrane region" description="Helical" evidence="7">
    <location>
        <begin position="57"/>
        <end position="77"/>
    </location>
</feature>
<feature type="domain" description="YetF C-terminal" evidence="8">
    <location>
        <begin position="80"/>
        <end position="150"/>
    </location>
</feature>
<evidence type="ECO:0000259" key="8">
    <source>
        <dbReference type="Pfam" id="PF04239"/>
    </source>
</evidence>
<proteinExistence type="inferred from homology"/>
<dbReference type="EMBL" id="OMOD01000165">
    <property type="protein sequence ID" value="SPF46922.1"/>
    <property type="molecule type" value="Genomic_DNA"/>
</dbReference>
<accession>A0A2U3L4T7</accession>
<comment type="similarity">
    <text evidence="2">Belongs to the UPF0702 family.</text>
</comment>
<dbReference type="PANTHER" id="PTHR34582">
    <property type="entry name" value="UPF0702 TRANSMEMBRANE PROTEIN YCAP"/>
    <property type="match status" value="1"/>
</dbReference>